<sequence>MKTYTLVWVSDDAEFAIEMGHYNSLNEAQAAQPDALSGLAERGGNAESGFWEITVWRGDKIVESYGLENIGGNKKWMSIPVSN</sequence>
<dbReference type="AlphaFoldDB" id="A0A177N939"/>
<proteinExistence type="predicted"/>
<reference evidence="1 2" key="1">
    <citation type="submission" date="2016-03" db="EMBL/GenBank/DDBJ databases">
        <authorList>
            <person name="Ploux O."/>
        </authorList>
    </citation>
    <scope>NUCLEOTIDE SEQUENCE [LARGE SCALE GENOMIC DNA]</scope>
    <source>
        <strain evidence="1 2">R-45370</strain>
    </source>
</reference>
<keyword evidence="2" id="KW-1185">Reference proteome</keyword>
<evidence type="ECO:0000313" key="1">
    <source>
        <dbReference type="EMBL" id="OAI14003.1"/>
    </source>
</evidence>
<protein>
    <submittedName>
        <fullName evidence="1">Uncharacterized protein</fullName>
    </submittedName>
</protein>
<dbReference type="EMBL" id="LUUI01000114">
    <property type="protein sequence ID" value="OAI14003.1"/>
    <property type="molecule type" value="Genomic_DNA"/>
</dbReference>
<accession>A0A177N939</accession>
<gene>
    <name evidence="1" type="ORF">A1359_00935</name>
</gene>
<dbReference type="RefSeq" id="WP_066983632.1">
    <property type="nucleotide sequence ID" value="NZ_LUUI01000114.1"/>
</dbReference>
<evidence type="ECO:0000313" key="2">
    <source>
        <dbReference type="Proteomes" id="UP000078476"/>
    </source>
</evidence>
<comment type="caution">
    <text evidence="1">The sequence shown here is derived from an EMBL/GenBank/DDBJ whole genome shotgun (WGS) entry which is preliminary data.</text>
</comment>
<organism evidence="1 2">
    <name type="scientific">Methylomonas lenta</name>
    <dbReference type="NCBI Taxonomy" id="980561"/>
    <lineage>
        <taxon>Bacteria</taxon>
        <taxon>Pseudomonadati</taxon>
        <taxon>Pseudomonadota</taxon>
        <taxon>Gammaproteobacteria</taxon>
        <taxon>Methylococcales</taxon>
        <taxon>Methylococcaceae</taxon>
        <taxon>Methylomonas</taxon>
    </lineage>
</organism>
<name>A0A177N939_9GAMM</name>
<dbReference type="Proteomes" id="UP000078476">
    <property type="component" value="Unassembled WGS sequence"/>
</dbReference>